<evidence type="ECO:0000313" key="2">
    <source>
        <dbReference type="Proteomes" id="UP000199533"/>
    </source>
</evidence>
<organism evidence="1 2">
    <name type="scientific">Nitrosomonas aestuarii</name>
    <dbReference type="NCBI Taxonomy" id="52441"/>
    <lineage>
        <taxon>Bacteria</taxon>
        <taxon>Pseudomonadati</taxon>
        <taxon>Pseudomonadota</taxon>
        <taxon>Betaproteobacteria</taxon>
        <taxon>Nitrosomonadales</taxon>
        <taxon>Nitrosomonadaceae</taxon>
        <taxon>Nitrosomonas</taxon>
    </lineage>
</organism>
<dbReference type="AlphaFoldDB" id="A0A1I4CAQ2"/>
<reference evidence="2" key="1">
    <citation type="submission" date="2016-10" db="EMBL/GenBank/DDBJ databases">
        <authorList>
            <person name="Varghese N."/>
            <person name="Submissions S."/>
        </authorList>
    </citation>
    <scope>NUCLEOTIDE SEQUENCE [LARGE SCALE GENOMIC DNA]</scope>
    <source>
        <strain evidence="2">Nm69</strain>
    </source>
</reference>
<protein>
    <submittedName>
        <fullName evidence="1">Uncharacterized protein</fullName>
    </submittedName>
</protein>
<accession>A0A1I4CAQ2</accession>
<name>A0A1I4CAQ2_9PROT</name>
<keyword evidence="2" id="KW-1185">Reference proteome</keyword>
<gene>
    <name evidence="1" type="ORF">SAMN05216302_101528</name>
</gene>
<sequence length="96" mass="10740">MAPVVELKSAQGKTERHRSMLDIQRIKLVLEAKAVTWRQILVVTSQLSMQRFIQVIGLIYIHVGKTGSCQFHRQDDKGMHLCTHAVSNITQADAAG</sequence>
<dbReference type="Proteomes" id="UP000199533">
    <property type="component" value="Unassembled WGS sequence"/>
</dbReference>
<evidence type="ECO:0000313" key="1">
    <source>
        <dbReference type="EMBL" id="SFK78212.1"/>
    </source>
</evidence>
<proteinExistence type="predicted"/>
<dbReference type="EMBL" id="FOSP01000015">
    <property type="protein sequence ID" value="SFK78212.1"/>
    <property type="molecule type" value="Genomic_DNA"/>
</dbReference>